<reference evidence="2 3" key="1">
    <citation type="journal article" date="2022" name="Nat. Plants">
        <title>Genomes of leafy and leafless Platanthera orchids illuminate the evolution of mycoheterotrophy.</title>
        <authorList>
            <person name="Li M.H."/>
            <person name="Liu K.W."/>
            <person name="Li Z."/>
            <person name="Lu H.C."/>
            <person name="Ye Q.L."/>
            <person name="Zhang D."/>
            <person name="Wang J.Y."/>
            <person name="Li Y.F."/>
            <person name="Zhong Z.M."/>
            <person name="Liu X."/>
            <person name="Yu X."/>
            <person name="Liu D.K."/>
            <person name="Tu X.D."/>
            <person name="Liu B."/>
            <person name="Hao Y."/>
            <person name="Liao X.Y."/>
            <person name="Jiang Y.T."/>
            <person name="Sun W.H."/>
            <person name="Chen J."/>
            <person name="Chen Y.Q."/>
            <person name="Ai Y."/>
            <person name="Zhai J.W."/>
            <person name="Wu S.S."/>
            <person name="Zhou Z."/>
            <person name="Hsiao Y.Y."/>
            <person name="Wu W.L."/>
            <person name="Chen Y.Y."/>
            <person name="Lin Y.F."/>
            <person name="Hsu J.L."/>
            <person name="Li C.Y."/>
            <person name="Wang Z.W."/>
            <person name="Zhao X."/>
            <person name="Zhong W.Y."/>
            <person name="Ma X.K."/>
            <person name="Ma L."/>
            <person name="Huang J."/>
            <person name="Chen G.Z."/>
            <person name="Huang M.Z."/>
            <person name="Huang L."/>
            <person name="Peng D.H."/>
            <person name="Luo Y.B."/>
            <person name="Zou S.Q."/>
            <person name="Chen S.P."/>
            <person name="Lan S."/>
            <person name="Tsai W.C."/>
            <person name="Van de Peer Y."/>
            <person name="Liu Z.J."/>
        </authorList>
    </citation>
    <scope>NUCLEOTIDE SEQUENCE [LARGE SCALE GENOMIC DNA]</scope>
    <source>
        <strain evidence="2">Lor288</strain>
    </source>
</reference>
<gene>
    <name evidence="2" type="ORF">KSP40_PGU002291</name>
</gene>
<accession>A0ABR2M122</accession>
<name>A0ABR2M122_9ASPA</name>
<proteinExistence type="predicted"/>
<feature type="signal peptide" evidence="1">
    <location>
        <begin position="1"/>
        <end position="17"/>
    </location>
</feature>
<keyword evidence="3" id="KW-1185">Reference proteome</keyword>
<evidence type="ECO:0000313" key="2">
    <source>
        <dbReference type="EMBL" id="KAK8955797.1"/>
    </source>
</evidence>
<evidence type="ECO:0000256" key="1">
    <source>
        <dbReference type="SAM" id="SignalP"/>
    </source>
</evidence>
<dbReference type="Proteomes" id="UP001412067">
    <property type="component" value="Unassembled WGS sequence"/>
</dbReference>
<evidence type="ECO:0000313" key="3">
    <source>
        <dbReference type="Proteomes" id="UP001412067"/>
    </source>
</evidence>
<protein>
    <submittedName>
        <fullName evidence="2">Uncharacterized protein</fullName>
    </submittedName>
</protein>
<keyword evidence="1" id="KW-0732">Signal</keyword>
<feature type="chain" id="PRO_5045477064" evidence="1">
    <location>
        <begin position="18"/>
        <end position="61"/>
    </location>
</feature>
<organism evidence="2 3">
    <name type="scientific">Platanthera guangdongensis</name>
    <dbReference type="NCBI Taxonomy" id="2320717"/>
    <lineage>
        <taxon>Eukaryota</taxon>
        <taxon>Viridiplantae</taxon>
        <taxon>Streptophyta</taxon>
        <taxon>Embryophyta</taxon>
        <taxon>Tracheophyta</taxon>
        <taxon>Spermatophyta</taxon>
        <taxon>Magnoliopsida</taxon>
        <taxon>Liliopsida</taxon>
        <taxon>Asparagales</taxon>
        <taxon>Orchidaceae</taxon>
        <taxon>Orchidoideae</taxon>
        <taxon>Orchideae</taxon>
        <taxon>Orchidinae</taxon>
        <taxon>Platanthera</taxon>
    </lineage>
</organism>
<dbReference type="EMBL" id="JBBWWR010000013">
    <property type="protein sequence ID" value="KAK8955797.1"/>
    <property type="molecule type" value="Genomic_DNA"/>
</dbReference>
<comment type="caution">
    <text evidence="2">The sequence shown here is derived from an EMBL/GenBank/DDBJ whole genome shotgun (WGS) entry which is preliminary data.</text>
</comment>
<sequence>MLKISFLFLVAIITCHAKHSFYDCGVFEVLLRLCTSENITFDTLRPKCLNIALCTIPSSYS</sequence>